<dbReference type="OrthoDB" id="4566858at2"/>
<feature type="transmembrane region" description="Helical" evidence="1">
    <location>
        <begin position="55"/>
        <end position="73"/>
    </location>
</feature>
<accession>D0L5M1</accession>
<dbReference type="RefSeq" id="WP_012833123.1">
    <property type="nucleotide sequence ID" value="NC_013441.1"/>
</dbReference>
<keyword evidence="1" id="KW-0472">Membrane</keyword>
<evidence type="ECO:0008006" key="4">
    <source>
        <dbReference type="Google" id="ProtNLM"/>
    </source>
</evidence>
<keyword evidence="3" id="KW-1185">Reference proteome</keyword>
<feature type="transmembrane region" description="Helical" evidence="1">
    <location>
        <begin position="24"/>
        <end position="43"/>
    </location>
</feature>
<dbReference type="Proteomes" id="UP000001219">
    <property type="component" value="Chromosome"/>
</dbReference>
<dbReference type="AlphaFoldDB" id="D0L5M1"/>
<reference evidence="2 3" key="2">
    <citation type="journal article" date="2010" name="Stand. Genomic Sci.">
        <title>Complete genome sequence of Gordonia bronchialis type strain (3410).</title>
        <authorList>
            <person name="Ivanova N."/>
            <person name="Sikorski J."/>
            <person name="Jando M."/>
            <person name="Lapidus A."/>
            <person name="Nolan M."/>
            <person name="Lucas S."/>
            <person name="Del Rio T.G."/>
            <person name="Tice H."/>
            <person name="Copeland A."/>
            <person name="Cheng J.F."/>
            <person name="Chen F."/>
            <person name="Bruce D."/>
            <person name="Goodwin L."/>
            <person name="Pitluck S."/>
            <person name="Mavromatis K."/>
            <person name="Ovchinnikova G."/>
            <person name="Pati A."/>
            <person name="Chen A."/>
            <person name="Palaniappan K."/>
            <person name="Land M."/>
            <person name="Hauser L."/>
            <person name="Chang Y.J."/>
            <person name="Jeffries C.D."/>
            <person name="Chain P."/>
            <person name="Saunders E."/>
            <person name="Han C."/>
            <person name="Detter J.C."/>
            <person name="Brettin T."/>
            <person name="Rohde M."/>
            <person name="Goker M."/>
            <person name="Bristow J."/>
            <person name="Eisen J.A."/>
            <person name="Markowitz V."/>
            <person name="Hugenholtz P."/>
            <person name="Klenk H.P."/>
            <person name="Kyrpides N.C."/>
        </authorList>
    </citation>
    <scope>NUCLEOTIDE SEQUENCE [LARGE SCALE GENOMIC DNA]</scope>
    <source>
        <strain evidence="3">ATCC 25592 / DSM 43247 / BCRC 13721 / JCM 3198 / KCTC 3076 / NBRC 16047 / NCTC 10667</strain>
    </source>
</reference>
<proteinExistence type="predicted"/>
<sequence>MSVDPTPRPRPAPRRYVRAEPTPWGYGAIVTVICAVFATLVLLGLYELIAGAQRWLGVLAVVVVAGGLGWTLWELRVRPVWRWIVWGLLLGMLAGFASSVALFAMGR</sequence>
<dbReference type="STRING" id="526226.Gbro_1255"/>
<feature type="transmembrane region" description="Helical" evidence="1">
    <location>
        <begin position="85"/>
        <end position="105"/>
    </location>
</feature>
<evidence type="ECO:0000313" key="2">
    <source>
        <dbReference type="EMBL" id="ACY20550.1"/>
    </source>
</evidence>
<evidence type="ECO:0000256" key="1">
    <source>
        <dbReference type="SAM" id="Phobius"/>
    </source>
</evidence>
<keyword evidence="1" id="KW-0812">Transmembrane</keyword>
<gene>
    <name evidence="2" type="ordered locus">Gbro_1255</name>
</gene>
<name>D0L5M1_GORB4</name>
<dbReference type="eggNOG" id="ENOG5032AZG">
    <property type="taxonomic scope" value="Bacteria"/>
</dbReference>
<dbReference type="KEGG" id="gbr:Gbro_1255"/>
<dbReference type="InterPro" id="IPR024244">
    <property type="entry name" value="DUF2537"/>
</dbReference>
<keyword evidence="1" id="KW-1133">Transmembrane helix</keyword>
<dbReference type="HOGENOM" id="CLU_2316330_0_0_11"/>
<protein>
    <recommendedName>
        <fullName evidence="4">DUF2537 domain-containing protein</fullName>
    </recommendedName>
</protein>
<dbReference type="EMBL" id="CP001802">
    <property type="protein sequence ID" value="ACY20550.1"/>
    <property type="molecule type" value="Genomic_DNA"/>
</dbReference>
<dbReference type="Pfam" id="PF10801">
    <property type="entry name" value="DUF2537"/>
    <property type="match status" value="1"/>
</dbReference>
<evidence type="ECO:0000313" key="3">
    <source>
        <dbReference type="Proteomes" id="UP000001219"/>
    </source>
</evidence>
<reference evidence="3" key="1">
    <citation type="submission" date="2009-10" db="EMBL/GenBank/DDBJ databases">
        <title>The complete chromosome of Gordonia bronchialis DSM 43247.</title>
        <authorList>
            <consortium name="US DOE Joint Genome Institute (JGI-PGF)"/>
            <person name="Lucas S."/>
            <person name="Copeland A."/>
            <person name="Lapidus A."/>
            <person name="Glavina del Rio T."/>
            <person name="Dalin E."/>
            <person name="Tice H."/>
            <person name="Bruce D."/>
            <person name="Goodwin L."/>
            <person name="Pitluck S."/>
            <person name="Kyrpides N."/>
            <person name="Mavromatis K."/>
            <person name="Ivanova N."/>
            <person name="Ovchinnikova G."/>
            <person name="Saunders E."/>
            <person name="Brettin T."/>
            <person name="Detter J.C."/>
            <person name="Han C."/>
            <person name="Larimer F."/>
            <person name="Land M."/>
            <person name="Hauser L."/>
            <person name="Markowitz V."/>
            <person name="Cheng J.-F."/>
            <person name="Hugenholtz P."/>
            <person name="Woyke T."/>
            <person name="Wu D."/>
            <person name="Jando M."/>
            <person name="Schneider S."/>
            <person name="Goeker M."/>
            <person name="Klenk H.-P."/>
            <person name="Eisen J.A."/>
        </authorList>
    </citation>
    <scope>NUCLEOTIDE SEQUENCE [LARGE SCALE GENOMIC DNA]</scope>
    <source>
        <strain evidence="3">ATCC 25592 / DSM 43247 / BCRC 13721 / JCM 3198 / KCTC 3076 / NBRC 16047 / NCTC 10667</strain>
    </source>
</reference>
<organism evidence="2 3">
    <name type="scientific">Gordonia bronchialis (strain ATCC 25592 / DSM 43247 / BCRC 13721 / JCM 3198 / KCTC 3076 / NBRC 16047 / NCTC 10667)</name>
    <name type="common">Rhodococcus bronchialis</name>
    <dbReference type="NCBI Taxonomy" id="526226"/>
    <lineage>
        <taxon>Bacteria</taxon>
        <taxon>Bacillati</taxon>
        <taxon>Actinomycetota</taxon>
        <taxon>Actinomycetes</taxon>
        <taxon>Mycobacteriales</taxon>
        <taxon>Gordoniaceae</taxon>
        <taxon>Gordonia</taxon>
    </lineage>
</organism>